<accession>A0A149S550</accession>
<dbReference type="AlphaFoldDB" id="A0A149S550"/>
<dbReference type="EMBL" id="LHZG01000110">
    <property type="protein sequence ID" value="KXV21850.1"/>
    <property type="molecule type" value="Genomic_DNA"/>
</dbReference>
<organism evidence="1 2">
    <name type="scientific">Gluconobacter oxydans</name>
    <name type="common">Gluconobacter suboxydans</name>
    <dbReference type="NCBI Taxonomy" id="442"/>
    <lineage>
        <taxon>Bacteria</taxon>
        <taxon>Pseudomonadati</taxon>
        <taxon>Pseudomonadota</taxon>
        <taxon>Alphaproteobacteria</taxon>
        <taxon>Acetobacterales</taxon>
        <taxon>Acetobacteraceae</taxon>
        <taxon>Gluconobacter</taxon>
    </lineage>
</organism>
<evidence type="ECO:0000313" key="2">
    <source>
        <dbReference type="Proteomes" id="UP000075655"/>
    </source>
</evidence>
<proteinExistence type="predicted"/>
<evidence type="ECO:0000313" key="1">
    <source>
        <dbReference type="EMBL" id="KXV21850.1"/>
    </source>
</evidence>
<comment type="caution">
    <text evidence="1">The sequence shown here is derived from an EMBL/GenBank/DDBJ whole genome shotgun (WGS) entry which is preliminary data.</text>
</comment>
<protein>
    <submittedName>
        <fullName evidence="1">Uncharacterized protein</fullName>
    </submittedName>
</protein>
<name>A0A149S550_GLUOY</name>
<sequence>MVDAVFSTLQPWGRMMTETFEMFAQAGAQHGGHGIKIEIRLDDLSGSIKTTLEAFRSETRKAEAVMLSSSGKQWGLANINRLWSECWDPTHPADRKQVGAISPVAEWARSYRNWPPRTPGGRMAPPALPTTGDEQFDAVARDALKLMESLTRAVKLLGPTRDARQEIFGTSSREALPALPESWEATKVASLDSDYLAVSLYEMLNHLALTGDYTATEGRNIIRAWQTMIEEVPEGLGPKELADKLLSLLDLPSWKARHQLYAVWTATRIVKQAPWKPKWNIIRDTLNFDFGGAEILRFEAEEAIFILRSELRRPLVGKSAAKRKTGIQPDFTMLNGNDVATSPAHLVVECKQYASYSKRNFRGALSDYSCSHTTADVLLANYGPMRSSAAHGLGSEARAVEGHGLVHPQGEGLAAFDAALKTSFTRAEKIVAQKIEEKEAEFRRIIEEAASAGSVTVTSAPLAAADPILASVSLVWADGGDLDLHVFLDTKIGACEIKFNNRGLANAHPFACLDHDATSGPGQETVTFHAPLQGPVRIEVHLYSGEWPSTQPSIVLKRAGGWTRKIVRPHSETDRPWVVETLDADWLPIGAFPMDSSEE</sequence>
<reference evidence="1 2" key="1">
    <citation type="submission" date="2015-06" db="EMBL/GenBank/DDBJ databases">
        <title>Improved classification and identification of acetic acid bacteria using matrix-assisted laser desorption/ionization time-of-flight mass spectrometry; Gluconobacter nephelii and Gluconobacter uchimurae are later heterotypic synonyms of Gluconobacter japonicus and Gluconobacter oxydans, respectively.</title>
        <authorList>
            <person name="Li L."/>
            <person name="Cleenwerck I."/>
            <person name="De Vuyst L."/>
            <person name="Vandamme P."/>
        </authorList>
    </citation>
    <scope>NUCLEOTIDE SEQUENCE [LARGE SCALE GENOMIC DNA]</scope>
    <source>
        <strain evidence="1 2">LMG 1676</strain>
    </source>
</reference>
<gene>
    <name evidence="1" type="ORF">AD934_01970</name>
</gene>
<dbReference type="PATRIC" id="fig|442.8.peg.2652"/>
<dbReference type="Proteomes" id="UP000075655">
    <property type="component" value="Unassembled WGS sequence"/>
</dbReference>